<dbReference type="PANTHER" id="PTHR23023">
    <property type="entry name" value="DIMETHYLANILINE MONOOXYGENASE"/>
    <property type="match status" value="1"/>
</dbReference>
<evidence type="ECO:0000313" key="9">
    <source>
        <dbReference type="Proteomes" id="UP000317573"/>
    </source>
</evidence>
<evidence type="ECO:0000256" key="4">
    <source>
        <dbReference type="ARBA" id="ARBA00022827"/>
    </source>
</evidence>
<comment type="similarity">
    <text evidence="1">Belongs to the FMO family.</text>
</comment>
<evidence type="ECO:0000256" key="6">
    <source>
        <dbReference type="ARBA" id="ARBA00023002"/>
    </source>
</evidence>
<dbReference type="InterPro" id="IPR050346">
    <property type="entry name" value="FMO-like"/>
</dbReference>
<dbReference type="GO" id="GO:0004499">
    <property type="term" value="F:N,N-dimethylaniline monooxygenase activity"/>
    <property type="evidence" value="ECO:0007669"/>
    <property type="project" value="InterPro"/>
</dbReference>
<dbReference type="Gene3D" id="3.50.50.60">
    <property type="entry name" value="FAD/NAD(P)-binding domain"/>
    <property type="match status" value="1"/>
</dbReference>
<feature type="region of interest" description="Disordered" evidence="7">
    <location>
        <begin position="495"/>
        <end position="523"/>
    </location>
</feature>
<dbReference type="Proteomes" id="UP000317573">
    <property type="component" value="Unassembled WGS sequence"/>
</dbReference>
<sequence length="523" mass="58283">MTGRGRSVAVVGAGIAGLCSAKLLSEFGFDVHVYDRTPDVGGVWSVTRRYPGVTTQNNKGTYAFSDFPMPDEYPEWPTGEQVQRYLEGYVEHFGLRRLLRLGTEVVAAEQDPESERWTVTSRNLDSDETAVEAYDYLVVANGIFCDPFIPPYEGKEEYEAAGGRLCAASDFHDLADAAGRDVLVVGYGKSSCDVAEALSEVAASTTVVAREVTWKMPRKLANVLNYKYILLTRLSEGLFEHIEQRGFGRFLTGRGKFVRNGLLGSIEKVARRQLRFDRTGLVPEGSFERIVRHAVSLATEGFYEKVEAGTISVRRGRSIAVLREKDGRPVAELDDGSVLPADVIVCATGFVQRVPFLSAAVQERLLDDDGNFLLYRQILPNDVANLYFVGYGSSLFSPLSAEVAALWTVNHLLGGEIPPVEKRREFVRTRLNWMIERTEGKQARGTNIIPFSLRHVDEVLDEIGLNVGPGTRFLQWLLPARPSSYRHAAQELKRRHSVADKKAASNRHASTHMPIPWDETVRR</sequence>
<accession>A0A562E0Z9</accession>
<dbReference type="InterPro" id="IPR020946">
    <property type="entry name" value="Flavin_mOase-like"/>
</dbReference>
<dbReference type="Pfam" id="PF00743">
    <property type="entry name" value="FMO-like"/>
    <property type="match status" value="1"/>
</dbReference>
<reference evidence="8 9" key="1">
    <citation type="submission" date="2019-07" db="EMBL/GenBank/DDBJ databases">
        <title>Genome sequencing of lignin-degrading bacterial isolates.</title>
        <authorList>
            <person name="Gladden J."/>
        </authorList>
    </citation>
    <scope>NUCLEOTIDE SEQUENCE [LARGE SCALE GENOMIC DNA]</scope>
    <source>
        <strain evidence="8 9">J45</strain>
    </source>
</reference>
<keyword evidence="4" id="KW-0274">FAD</keyword>
<comment type="caution">
    <text evidence="8">The sequence shown here is derived from an EMBL/GenBank/DDBJ whole genome shotgun (WGS) entry which is preliminary data.</text>
</comment>
<dbReference type="InterPro" id="IPR000960">
    <property type="entry name" value="Flavin_mOase"/>
</dbReference>
<keyword evidence="3" id="KW-0285">Flavoprotein</keyword>
<dbReference type="PRINTS" id="PR00370">
    <property type="entry name" value="FMOXYGENASE"/>
</dbReference>
<dbReference type="PIRSF" id="PIRSF000332">
    <property type="entry name" value="FMO"/>
    <property type="match status" value="1"/>
</dbReference>
<gene>
    <name evidence="8" type="ORF">L618_000300002290</name>
</gene>
<evidence type="ECO:0000256" key="7">
    <source>
        <dbReference type="SAM" id="MobiDB-lite"/>
    </source>
</evidence>
<name>A0A562E0Z9_RHORH</name>
<evidence type="ECO:0000256" key="5">
    <source>
        <dbReference type="ARBA" id="ARBA00022857"/>
    </source>
</evidence>
<dbReference type="AlphaFoldDB" id="A0A562E0Z9"/>
<dbReference type="GO" id="GO:0050661">
    <property type="term" value="F:NADP binding"/>
    <property type="evidence" value="ECO:0007669"/>
    <property type="project" value="InterPro"/>
</dbReference>
<keyword evidence="5" id="KW-0521">NADP</keyword>
<proteinExistence type="inferred from homology"/>
<dbReference type="SUPFAM" id="SSF51905">
    <property type="entry name" value="FAD/NAD(P)-binding domain"/>
    <property type="match status" value="2"/>
</dbReference>
<dbReference type="RefSeq" id="WP_145692276.1">
    <property type="nucleotide sequence ID" value="NZ_VLJT01000028.1"/>
</dbReference>
<dbReference type="InterPro" id="IPR036188">
    <property type="entry name" value="FAD/NAD-bd_sf"/>
</dbReference>
<evidence type="ECO:0000256" key="1">
    <source>
        <dbReference type="ARBA" id="ARBA00009183"/>
    </source>
</evidence>
<protein>
    <submittedName>
        <fullName evidence="8">Cation diffusion facilitator CzcD-associated flavoprotein CzcO</fullName>
    </submittedName>
</protein>
<dbReference type="EMBL" id="VLJT01000028">
    <property type="protein sequence ID" value="TWH15655.1"/>
    <property type="molecule type" value="Genomic_DNA"/>
</dbReference>
<evidence type="ECO:0000256" key="3">
    <source>
        <dbReference type="ARBA" id="ARBA00022630"/>
    </source>
</evidence>
<evidence type="ECO:0000256" key="2">
    <source>
        <dbReference type="ARBA" id="ARBA00010139"/>
    </source>
</evidence>
<dbReference type="GO" id="GO:0050660">
    <property type="term" value="F:flavin adenine dinucleotide binding"/>
    <property type="evidence" value="ECO:0007669"/>
    <property type="project" value="InterPro"/>
</dbReference>
<organism evidence="8 9">
    <name type="scientific">Rhodococcus rhodochrous J45</name>
    <dbReference type="NCBI Taxonomy" id="935266"/>
    <lineage>
        <taxon>Bacteria</taxon>
        <taxon>Bacillati</taxon>
        <taxon>Actinomycetota</taxon>
        <taxon>Actinomycetes</taxon>
        <taxon>Mycobacteriales</taxon>
        <taxon>Nocardiaceae</taxon>
        <taxon>Rhodococcus</taxon>
    </lineage>
</organism>
<keyword evidence="6" id="KW-0560">Oxidoreductase</keyword>
<comment type="similarity">
    <text evidence="2">Belongs to the FAD-binding monooxygenase family.</text>
</comment>
<evidence type="ECO:0000313" key="8">
    <source>
        <dbReference type="EMBL" id="TWH15655.1"/>
    </source>
</evidence>